<evidence type="ECO:0000259" key="8">
    <source>
        <dbReference type="PROSITE" id="PS50156"/>
    </source>
</evidence>
<dbReference type="InterPro" id="IPR052081">
    <property type="entry name" value="Dispatched_Hh_regulator"/>
</dbReference>
<proteinExistence type="inferred from homology"/>
<keyword evidence="2 7" id="KW-0812">Transmembrane</keyword>
<comment type="subcellular location">
    <subcellularLocation>
        <location evidence="1">Membrane</location>
        <topology evidence="1">Multi-pass membrane protein</topology>
    </subcellularLocation>
</comment>
<dbReference type="AlphaFoldDB" id="A0AA39HUQ9"/>
<feature type="transmembrane region" description="Helical" evidence="7">
    <location>
        <begin position="510"/>
        <end position="536"/>
    </location>
</feature>
<organism evidence="9 10">
    <name type="scientific">Steinernema hermaphroditum</name>
    <dbReference type="NCBI Taxonomy" id="289476"/>
    <lineage>
        <taxon>Eukaryota</taxon>
        <taxon>Metazoa</taxon>
        <taxon>Ecdysozoa</taxon>
        <taxon>Nematoda</taxon>
        <taxon>Chromadorea</taxon>
        <taxon>Rhabditida</taxon>
        <taxon>Tylenchina</taxon>
        <taxon>Panagrolaimomorpha</taxon>
        <taxon>Strongyloidoidea</taxon>
        <taxon>Steinernematidae</taxon>
        <taxon>Steinernema</taxon>
    </lineage>
</organism>
<dbReference type="GO" id="GO:0016020">
    <property type="term" value="C:membrane"/>
    <property type="evidence" value="ECO:0007669"/>
    <property type="project" value="UniProtKB-SubCell"/>
</dbReference>
<evidence type="ECO:0000256" key="6">
    <source>
        <dbReference type="ARBA" id="ARBA00038046"/>
    </source>
</evidence>
<name>A0AA39HUQ9_9BILA</name>
<keyword evidence="4 7" id="KW-0472">Membrane</keyword>
<sequence length="738" mass="83262">MSPTVLGGSTYSRIRTLHRMEEAKTNEGKSGRRMGRFIDTLLDRYVNLIYRFPLLVIFVTGFAAFFMTFFGIYFHSDAFTFNPRDGFETRGTPLANERMALMNLMDRFAKIDDLKLLERPKREARIFTTTEAPFTINYDDYGSDDFQPDLKKIDACMQYAMLGTPQVPYDYTMVLSKIIWRIDSLEDLFSLSVMQDLCHLDTLIAQTVNSTNATSVGTQLPFSFNAPYYSMCANLTSTKRCEDLTQEKIDEFRKSVFNCTSATVNRSGLCGSSIFVQLRNMVFPKQFDSRAIGDSDPIHIAATMPILINFDGKSMHFYRTLHDNIVNFYRNSRHIEVKGLYMNAKEAFFETALLKDSIFAGISMASVILGILIYSQSFVFTLVVTFGLILSVGSAYFLYTVVFGITFFPFINLLVFVLIVAIGADDAFLLNYCYVKRKTELVCLFKKNDRSEESLSQSSSQPDTVDKERCRESLKEALRHAAIAMFVTSATTAVAFFANAASDILVLRCFGVFAGATMLVNYVFVVTALPACVVFVDTTVKCPNGKRRLLGAVSKRLTNWTTHFFGDIVPLIVSKTYPLVIVVFLLIATGSTFVVVKSPGIRLPENNPMQILRSSHPFEWFDESANAYFNFKAGQERRFNFYVLFGLLPTDDSSSFILSKRGTLKKDPKFDLSRTESLFALEEMVKSISRSSAADWAKANSTTLWISHFLKFAKGTDCGECCVNEKVGCLSFAQIWKK</sequence>
<gene>
    <name evidence="9" type="ORF">QR680_005881</name>
</gene>
<feature type="transmembrane region" description="Helical" evidence="7">
    <location>
        <begin position="477"/>
        <end position="498"/>
    </location>
</feature>
<comment type="caution">
    <text evidence="9">The sequence shown here is derived from an EMBL/GenBank/DDBJ whole genome shotgun (WGS) entry which is preliminary data.</text>
</comment>
<accession>A0AA39HUQ9</accession>
<evidence type="ECO:0000256" key="5">
    <source>
        <dbReference type="ARBA" id="ARBA00023180"/>
    </source>
</evidence>
<dbReference type="PROSITE" id="PS50156">
    <property type="entry name" value="SSD"/>
    <property type="match status" value="1"/>
</dbReference>
<dbReference type="InterPro" id="IPR000731">
    <property type="entry name" value="SSD"/>
</dbReference>
<reference evidence="9" key="1">
    <citation type="submission" date="2023-06" db="EMBL/GenBank/DDBJ databases">
        <title>Genomic analysis of the entomopathogenic nematode Steinernema hermaphroditum.</title>
        <authorList>
            <person name="Schwarz E.M."/>
            <person name="Heppert J.K."/>
            <person name="Baniya A."/>
            <person name="Schwartz H.T."/>
            <person name="Tan C.-H."/>
            <person name="Antoshechkin I."/>
            <person name="Sternberg P.W."/>
            <person name="Goodrich-Blair H."/>
            <person name="Dillman A.R."/>
        </authorList>
    </citation>
    <scope>NUCLEOTIDE SEQUENCE</scope>
    <source>
        <strain evidence="9">PS9179</strain>
        <tissue evidence="9">Whole animal</tissue>
    </source>
</reference>
<feature type="transmembrane region" description="Helical" evidence="7">
    <location>
        <begin position="367"/>
        <end position="390"/>
    </location>
</feature>
<dbReference type="SUPFAM" id="SSF82866">
    <property type="entry name" value="Multidrug efflux transporter AcrB transmembrane domain"/>
    <property type="match status" value="1"/>
</dbReference>
<dbReference type="Proteomes" id="UP001175271">
    <property type="component" value="Unassembled WGS sequence"/>
</dbReference>
<dbReference type="GO" id="GO:0007224">
    <property type="term" value="P:smoothened signaling pathway"/>
    <property type="evidence" value="ECO:0007669"/>
    <property type="project" value="TreeGrafter"/>
</dbReference>
<evidence type="ECO:0000256" key="3">
    <source>
        <dbReference type="ARBA" id="ARBA00022989"/>
    </source>
</evidence>
<comment type="similarity">
    <text evidence="6">Belongs to the dispatched family.</text>
</comment>
<feature type="transmembrane region" description="Helical" evidence="7">
    <location>
        <begin position="579"/>
        <end position="596"/>
    </location>
</feature>
<evidence type="ECO:0000256" key="7">
    <source>
        <dbReference type="SAM" id="Phobius"/>
    </source>
</evidence>
<protein>
    <recommendedName>
        <fullName evidence="8">SSD domain-containing protein</fullName>
    </recommendedName>
</protein>
<keyword evidence="3 7" id="KW-1133">Transmembrane helix</keyword>
<keyword evidence="5" id="KW-0325">Glycoprotein</keyword>
<keyword evidence="10" id="KW-1185">Reference proteome</keyword>
<evidence type="ECO:0000313" key="9">
    <source>
        <dbReference type="EMBL" id="KAK0411855.1"/>
    </source>
</evidence>
<dbReference type="PANTHER" id="PTHR45951:SF3">
    <property type="entry name" value="PROTEIN DISPATCHED"/>
    <property type="match status" value="1"/>
</dbReference>
<dbReference type="PANTHER" id="PTHR45951">
    <property type="entry name" value="PROTEIN DISPATCHED-RELATED"/>
    <property type="match status" value="1"/>
</dbReference>
<dbReference type="EMBL" id="JAUCMV010000003">
    <property type="protein sequence ID" value="KAK0411855.1"/>
    <property type="molecule type" value="Genomic_DNA"/>
</dbReference>
<evidence type="ECO:0000313" key="10">
    <source>
        <dbReference type="Proteomes" id="UP001175271"/>
    </source>
</evidence>
<feature type="domain" description="SSD" evidence="8">
    <location>
        <begin position="379"/>
        <end position="535"/>
    </location>
</feature>
<evidence type="ECO:0000256" key="2">
    <source>
        <dbReference type="ARBA" id="ARBA00022692"/>
    </source>
</evidence>
<dbReference type="InterPro" id="IPR003392">
    <property type="entry name" value="PTHD_SSD"/>
</dbReference>
<dbReference type="GO" id="GO:0022857">
    <property type="term" value="F:transmembrane transporter activity"/>
    <property type="evidence" value="ECO:0007669"/>
    <property type="project" value="TreeGrafter"/>
</dbReference>
<feature type="transmembrane region" description="Helical" evidence="7">
    <location>
        <begin position="52"/>
        <end position="74"/>
    </location>
</feature>
<evidence type="ECO:0000256" key="1">
    <source>
        <dbReference type="ARBA" id="ARBA00004141"/>
    </source>
</evidence>
<evidence type="ECO:0000256" key="4">
    <source>
        <dbReference type="ARBA" id="ARBA00023136"/>
    </source>
</evidence>
<dbReference type="Pfam" id="PF02460">
    <property type="entry name" value="Patched"/>
    <property type="match status" value="1"/>
</dbReference>
<dbReference type="Gene3D" id="1.20.1640.10">
    <property type="entry name" value="Multidrug efflux transporter AcrB transmembrane domain"/>
    <property type="match status" value="1"/>
</dbReference>
<feature type="transmembrane region" description="Helical" evidence="7">
    <location>
        <begin position="396"/>
        <end position="422"/>
    </location>
</feature>